<keyword evidence="5" id="KW-1185">Reference proteome</keyword>
<dbReference type="InterPro" id="IPR004474">
    <property type="entry name" value="LytR_CpsA_psr"/>
</dbReference>
<feature type="transmembrane region" description="Helical" evidence="2">
    <location>
        <begin position="12"/>
        <end position="33"/>
    </location>
</feature>
<keyword evidence="2" id="KW-0472">Membrane</keyword>
<keyword evidence="2" id="KW-0812">Transmembrane</keyword>
<keyword evidence="2" id="KW-1133">Transmembrane helix</keyword>
<dbReference type="RefSeq" id="WP_186893297.1">
    <property type="nucleotide sequence ID" value="NZ_WJBE01000002.1"/>
</dbReference>
<feature type="domain" description="Cell envelope-related transcriptional attenuator" evidence="3">
    <location>
        <begin position="105"/>
        <end position="269"/>
    </location>
</feature>
<name>A0ABR6YU38_9FIRM</name>
<comment type="similarity">
    <text evidence="1">Belongs to the LytR/CpsA/Psr (LCP) family.</text>
</comment>
<dbReference type="InterPro" id="IPR050922">
    <property type="entry name" value="LytR/CpsA/Psr_CW_biosynth"/>
</dbReference>
<proteinExistence type="inferred from homology"/>
<evidence type="ECO:0000313" key="5">
    <source>
        <dbReference type="Proteomes" id="UP000622405"/>
    </source>
</evidence>
<evidence type="ECO:0000256" key="1">
    <source>
        <dbReference type="ARBA" id="ARBA00006068"/>
    </source>
</evidence>
<gene>
    <name evidence="4" type="ORF">GH811_03510</name>
</gene>
<dbReference type="EMBL" id="WJBE01000002">
    <property type="protein sequence ID" value="MBC3898679.1"/>
    <property type="molecule type" value="Genomic_DNA"/>
</dbReference>
<comment type="caution">
    <text evidence="4">The sequence shown here is derived from an EMBL/GenBank/DDBJ whole genome shotgun (WGS) entry which is preliminary data.</text>
</comment>
<dbReference type="PANTHER" id="PTHR33392:SF6">
    <property type="entry name" value="POLYISOPRENYL-TEICHOIC ACID--PEPTIDOGLYCAN TEICHOIC ACID TRANSFERASE TAGU"/>
    <property type="match status" value="1"/>
</dbReference>
<reference evidence="4 5" key="1">
    <citation type="journal article" date="2020" name="mSystems">
        <title>Defining Genomic and Predicted Metabolic Features of the Acetobacterium Genus.</title>
        <authorList>
            <person name="Ross D.E."/>
            <person name="Marshall C.W."/>
            <person name="Gulliver D."/>
            <person name="May H.D."/>
            <person name="Norman R.S."/>
        </authorList>
    </citation>
    <scope>NUCLEOTIDE SEQUENCE [LARGE SCALE GENOMIC DNA]</scope>
    <source>
        <strain evidence="4 5">DSM 4132</strain>
    </source>
</reference>
<dbReference type="Gene3D" id="3.40.630.190">
    <property type="entry name" value="LCP protein"/>
    <property type="match status" value="1"/>
</dbReference>
<evidence type="ECO:0000259" key="3">
    <source>
        <dbReference type="Pfam" id="PF03816"/>
    </source>
</evidence>
<sequence>MRKNSRVGSNIVFRTFIILIISTMAVVTAYLAITNFGHDLGKVFGQEEIENAGQTLTNYEESKAIYINDQKYLPDPDVYTFLLGGVDKFGTVTESDSYVNDEQIDFLALIAYDKNKNTCKILIINRDTMMDVPVLGLGGKSAGTAHEQIALSHTYGSGLKDSAENTVNAVETLLGGITVDNYAIMKMDAIPVLNDMVGGVQVVITEDLSVIDPSFVPATPETLETPVTPVNLTGDLALQFIRRRMDVSDGTNLSRIRRQEQYINGFYNNLRLRVAENGNFLVKAFAAVEAYLTTDCDYVQMNEFQNYIKTYPEATIYTMAGEARQGPEFIEFYPDQGNLTQLTVDLFYKKVE</sequence>
<evidence type="ECO:0000256" key="2">
    <source>
        <dbReference type="SAM" id="Phobius"/>
    </source>
</evidence>
<dbReference type="Proteomes" id="UP000622405">
    <property type="component" value="Unassembled WGS sequence"/>
</dbReference>
<dbReference type="Pfam" id="PF03816">
    <property type="entry name" value="LytR_cpsA_psr"/>
    <property type="match status" value="1"/>
</dbReference>
<dbReference type="PANTHER" id="PTHR33392">
    <property type="entry name" value="POLYISOPRENYL-TEICHOIC ACID--PEPTIDOGLYCAN TEICHOIC ACID TRANSFERASE TAGU"/>
    <property type="match status" value="1"/>
</dbReference>
<accession>A0ABR6YU38</accession>
<evidence type="ECO:0000313" key="4">
    <source>
        <dbReference type="EMBL" id="MBC3898679.1"/>
    </source>
</evidence>
<protein>
    <recommendedName>
        <fullName evidence="3">Cell envelope-related transcriptional attenuator domain-containing protein</fullName>
    </recommendedName>
</protein>
<organism evidence="4 5">
    <name type="scientific">Acetobacterium malicum</name>
    <dbReference type="NCBI Taxonomy" id="52692"/>
    <lineage>
        <taxon>Bacteria</taxon>
        <taxon>Bacillati</taxon>
        <taxon>Bacillota</taxon>
        <taxon>Clostridia</taxon>
        <taxon>Eubacteriales</taxon>
        <taxon>Eubacteriaceae</taxon>
        <taxon>Acetobacterium</taxon>
    </lineage>
</organism>